<proteinExistence type="predicted"/>
<reference evidence="5" key="1">
    <citation type="submission" date="2020-01" db="EMBL/GenBank/DDBJ databases">
        <authorList>
            <person name="Feng Z.H.Z."/>
        </authorList>
    </citation>
    <scope>NUCLEOTIDE SEQUENCE</scope>
    <source>
        <strain evidence="5">CBS107.38</strain>
    </source>
</reference>
<sequence length="410" mass="46590">MSLTDLAQEILTSAKMLDERGLVDPESKLGFRNLSPTDYNIRSRLIDAIQELNRLALGPTEYLYSLYMTGCIQMVGLHAVARYNIPQKVPNDGIKIKDLGNELKMDEQILGRLVRQAIVHGIFQEPEPDLITHSNLSRLLRDDSDWLHLAQFYTEDSWAAAALELDALEKWPASHDPCHTGFNLAHKTTDPFFDALGSDPSRLKRVAGMFRAVQTMLLQGPDKLTSSPLWNEIDKPGSKVVDIGGNSGYISQQLAEVTKDVCFVVQDRPEVVRMAEEQLPAAFRSRISFRAHDFFHEQPIRGAQVYFIRKILHDWPDYLAIKIIQNIIPALADGSYIVICDRILPDRARSGYEEKEARSSDVNMLLHLNGRERTEDDWKKLFAAADTRLKVEFEYWESSAHCLIKALWLG</sequence>
<dbReference type="GO" id="GO:0008171">
    <property type="term" value="F:O-methyltransferase activity"/>
    <property type="evidence" value="ECO:0007669"/>
    <property type="project" value="InterPro"/>
</dbReference>
<dbReference type="InterPro" id="IPR036390">
    <property type="entry name" value="WH_DNA-bd_sf"/>
</dbReference>
<dbReference type="GeneID" id="62207836"/>
<dbReference type="Gene3D" id="3.40.50.150">
    <property type="entry name" value="Vaccinia Virus protein VP39"/>
    <property type="match status" value="1"/>
</dbReference>
<keyword evidence="6" id="KW-1185">Reference proteome</keyword>
<evidence type="ECO:0000256" key="3">
    <source>
        <dbReference type="ARBA" id="ARBA00022691"/>
    </source>
</evidence>
<keyword evidence="3" id="KW-0949">S-adenosyl-L-methionine</keyword>
<evidence type="ECO:0000259" key="4">
    <source>
        <dbReference type="Pfam" id="PF00891"/>
    </source>
</evidence>
<evidence type="ECO:0000256" key="1">
    <source>
        <dbReference type="ARBA" id="ARBA00022603"/>
    </source>
</evidence>
<evidence type="ECO:0000256" key="2">
    <source>
        <dbReference type="ARBA" id="ARBA00022679"/>
    </source>
</evidence>
<dbReference type="EMBL" id="JAAABM010000016">
    <property type="protein sequence ID" value="KAF7672580.1"/>
    <property type="molecule type" value="Genomic_DNA"/>
</dbReference>
<dbReference type="Proteomes" id="UP000596902">
    <property type="component" value="Unassembled WGS sequence"/>
</dbReference>
<dbReference type="GO" id="GO:0032259">
    <property type="term" value="P:methylation"/>
    <property type="evidence" value="ECO:0007669"/>
    <property type="project" value="UniProtKB-KW"/>
</dbReference>
<accession>A0A8H7B0U9</accession>
<comment type="caution">
    <text evidence="5">The sequence shown here is derived from an EMBL/GenBank/DDBJ whole genome shotgun (WGS) entry which is preliminary data.</text>
</comment>
<evidence type="ECO:0000313" key="5">
    <source>
        <dbReference type="EMBL" id="KAF7672580.1"/>
    </source>
</evidence>
<keyword evidence="2" id="KW-0808">Transferase</keyword>
<dbReference type="InterPro" id="IPR016461">
    <property type="entry name" value="COMT-like"/>
</dbReference>
<name>A0A8H7B0U9_9PLEO</name>
<dbReference type="InterPro" id="IPR029063">
    <property type="entry name" value="SAM-dependent_MTases_sf"/>
</dbReference>
<dbReference type="CDD" id="cd02440">
    <property type="entry name" value="AdoMet_MTases"/>
    <property type="match status" value="1"/>
</dbReference>
<feature type="domain" description="O-methyltransferase C-terminal" evidence="4">
    <location>
        <begin position="238"/>
        <end position="385"/>
    </location>
</feature>
<dbReference type="Gene3D" id="1.10.10.10">
    <property type="entry name" value="Winged helix-like DNA-binding domain superfamily/Winged helix DNA-binding domain"/>
    <property type="match status" value="1"/>
</dbReference>
<dbReference type="Pfam" id="PF00891">
    <property type="entry name" value="Methyltransf_2"/>
    <property type="match status" value="1"/>
</dbReference>
<keyword evidence="1" id="KW-0489">Methyltransferase</keyword>
<dbReference type="PROSITE" id="PS51683">
    <property type="entry name" value="SAM_OMT_II"/>
    <property type="match status" value="1"/>
</dbReference>
<dbReference type="InterPro" id="IPR001077">
    <property type="entry name" value="COMT_C"/>
</dbReference>
<dbReference type="InterPro" id="IPR036388">
    <property type="entry name" value="WH-like_DNA-bd_sf"/>
</dbReference>
<dbReference type="RefSeq" id="XP_038782933.1">
    <property type="nucleotide sequence ID" value="XM_038934658.1"/>
</dbReference>
<dbReference type="SUPFAM" id="SSF46785">
    <property type="entry name" value="Winged helix' DNA-binding domain"/>
    <property type="match status" value="1"/>
</dbReference>
<dbReference type="PANTHER" id="PTHR43712:SF16">
    <property type="entry name" value="O-METHYLTRANSFERASE ELCB"/>
    <property type="match status" value="1"/>
</dbReference>
<dbReference type="AlphaFoldDB" id="A0A8H7B0U9"/>
<dbReference type="SUPFAM" id="SSF53335">
    <property type="entry name" value="S-adenosyl-L-methionine-dependent methyltransferases"/>
    <property type="match status" value="1"/>
</dbReference>
<protein>
    <recommendedName>
        <fullName evidence="4">O-methyltransferase C-terminal domain-containing protein</fullName>
    </recommendedName>
</protein>
<gene>
    <name evidence="5" type="ORF">GT037_009611</name>
</gene>
<organism evidence="5 6">
    <name type="scientific">Alternaria burnsii</name>
    <dbReference type="NCBI Taxonomy" id="1187904"/>
    <lineage>
        <taxon>Eukaryota</taxon>
        <taxon>Fungi</taxon>
        <taxon>Dikarya</taxon>
        <taxon>Ascomycota</taxon>
        <taxon>Pezizomycotina</taxon>
        <taxon>Dothideomycetes</taxon>
        <taxon>Pleosporomycetidae</taxon>
        <taxon>Pleosporales</taxon>
        <taxon>Pleosporineae</taxon>
        <taxon>Pleosporaceae</taxon>
        <taxon>Alternaria</taxon>
        <taxon>Alternaria sect. Alternaria</taxon>
    </lineage>
</organism>
<evidence type="ECO:0000313" key="6">
    <source>
        <dbReference type="Proteomes" id="UP000596902"/>
    </source>
</evidence>
<dbReference type="PANTHER" id="PTHR43712">
    <property type="entry name" value="PUTATIVE (AFU_ORTHOLOGUE AFUA_4G14580)-RELATED"/>
    <property type="match status" value="1"/>
</dbReference>
<reference evidence="5" key="2">
    <citation type="submission" date="2020-08" db="EMBL/GenBank/DDBJ databases">
        <title>Draft Genome Sequence of Cumin Blight Pathogen Alternaria burnsii.</title>
        <authorList>
            <person name="Feng Z."/>
        </authorList>
    </citation>
    <scope>NUCLEOTIDE SEQUENCE</scope>
    <source>
        <strain evidence="5">CBS107.38</strain>
    </source>
</reference>